<keyword evidence="3" id="KW-1185">Reference proteome</keyword>
<dbReference type="Gene3D" id="3.10.100.10">
    <property type="entry name" value="Mannose-Binding Protein A, subunit A"/>
    <property type="match status" value="1"/>
</dbReference>
<dbReference type="PANTHER" id="PTHR45784">
    <property type="entry name" value="C-TYPE LECTIN DOMAIN FAMILY 20 MEMBER A-RELATED"/>
    <property type="match status" value="1"/>
</dbReference>
<dbReference type="CDD" id="cd00037">
    <property type="entry name" value="CLECT"/>
    <property type="match status" value="1"/>
</dbReference>
<evidence type="ECO:0000313" key="3">
    <source>
        <dbReference type="Proteomes" id="UP000314980"/>
    </source>
</evidence>
<dbReference type="PROSITE" id="PS50041">
    <property type="entry name" value="C_TYPE_LECTIN_2"/>
    <property type="match status" value="1"/>
</dbReference>
<reference evidence="2" key="2">
    <citation type="submission" date="2025-08" db="UniProtKB">
        <authorList>
            <consortium name="Ensembl"/>
        </authorList>
    </citation>
    <scope>IDENTIFICATION</scope>
</reference>
<protein>
    <recommendedName>
        <fullName evidence="1">C-type lectin domain-containing protein</fullName>
    </recommendedName>
</protein>
<reference evidence="3" key="1">
    <citation type="submission" date="2015-09" db="EMBL/GenBank/DDBJ databases">
        <authorList>
            <person name="Sai Rama Sridatta P."/>
        </authorList>
    </citation>
    <scope>NUCLEOTIDE SEQUENCE [LARGE SCALE GENOMIC DNA]</scope>
</reference>
<evidence type="ECO:0000313" key="2">
    <source>
        <dbReference type="Ensembl" id="ENSLCAP00010058547.1"/>
    </source>
</evidence>
<dbReference type="InterPro" id="IPR016187">
    <property type="entry name" value="CTDL_fold"/>
</dbReference>
<proteinExistence type="predicted"/>
<dbReference type="SUPFAM" id="SSF56436">
    <property type="entry name" value="C-type lectin-like"/>
    <property type="match status" value="1"/>
</dbReference>
<dbReference type="Ensembl" id="ENSLCAT00010060147.1">
    <property type="protein sequence ID" value="ENSLCAP00010058547.1"/>
    <property type="gene ID" value="ENSLCAG00010027306.1"/>
</dbReference>
<dbReference type="AlphaFoldDB" id="A0A4W6G667"/>
<sequence length="214" mass="24774">GVQENTASTIEYIFQNCLKSLGELEFRGGNPPAEKLSIFQFLCFVKYNFVLINHEDLRYIPFLCENTCKSYIHPHPHPSSGFYIPSASSQNIYQFVKENKTWEEAQDHCIFKMNSVLAPIYNKENVTPTEGYTDRAWIGLYEELSNWTWVTGLNKTRLWYWLETGENNIFASWQKGQPDNLSRGTRLMSSSRCGSISNILSLIFLHRITIVLEP</sequence>
<feature type="domain" description="C-type lectin" evidence="1">
    <location>
        <begin position="93"/>
        <end position="196"/>
    </location>
</feature>
<name>A0A4W6G667_LATCA</name>
<dbReference type="GeneTree" id="ENSGT00940000177488"/>
<organism evidence="2 3">
    <name type="scientific">Lates calcarifer</name>
    <name type="common">Barramundi</name>
    <name type="synonym">Holocentrus calcarifer</name>
    <dbReference type="NCBI Taxonomy" id="8187"/>
    <lineage>
        <taxon>Eukaryota</taxon>
        <taxon>Metazoa</taxon>
        <taxon>Chordata</taxon>
        <taxon>Craniata</taxon>
        <taxon>Vertebrata</taxon>
        <taxon>Euteleostomi</taxon>
        <taxon>Actinopterygii</taxon>
        <taxon>Neopterygii</taxon>
        <taxon>Teleostei</taxon>
        <taxon>Neoteleostei</taxon>
        <taxon>Acanthomorphata</taxon>
        <taxon>Carangaria</taxon>
        <taxon>Carangaria incertae sedis</taxon>
        <taxon>Centropomidae</taxon>
        <taxon>Lates</taxon>
    </lineage>
</organism>
<reference evidence="2" key="3">
    <citation type="submission" date="2025-09" db="UniProtKB">
        <authorList>
            <consortium name="Ensembl"/>
        </authorList>
    </citation>
    <scope>IDENTIFICATION</scope>
</reference>
<dbReference type="InterPro" id="IPR016186">
    <property type="entry name" value="C-type_lectin-like/link_sf"/>
</dbReference>
<accession>A0A4W6G667</accession>
<dbReference type="InterPro" id="IPR001304">
    <property type="entry name" value="C-type_lectin-like"/>
</dbReference>
<dbReference type="InParanoid" id="A0A4W6G667"/>
<dbReference type="PANTHER" id="PTHR45784:SF3">
    <property type="entry name" value="C-TYPE LECTIN DOMAIN FAMILY 4 MEMBER K-LIKE-RELATED"/>
    <property type="match status" value="1"/>
</dbReference>
<evidence type="ECO:0000259" key="1">
    <source>
        <dbReference type="PROSITE" id="PS50041"/>
    </source>
</evidence>
<dbReference type="Proteomes" id="UP000314980">
    <property type="component" value="Unassembled WGS sequence"/>
</dbReference>